<feature type="transmembrane region" description="Helical" evidence="1">
    <location>
        <begin position="714"/>
        <end position="735"/>
    </location>
</feature>
<keyword evidence="2" id="KW-1185">Reference proteome</keyword>
<dbReference type="OrthoDB" id="6499973at2759"/>
<dbReference type="SUPFAM" id="SSF103473">
    <property type="entry name" value="MFS general substrate transporter"/>
    <property type="match status" value="2"/>
</dbReference>
<gene>
    <name evidence="3" type="primary">LOC108741339</name>
</gene>
<accession>A0A7F5R5J0</accession>
<feature type="transmembrane region" description="Helical" evidence="1">
    <location>
        <begin position="640"/>
        <end position="671"/>
    </location>
</feature>
<feature type="transmembrane region" description="Helical" evidence="1">
    <location>
        <begin position="67"/>
        <end position="87"/>
    </location>
</feature>
<feature type="transmembrane region" description="Helical" evidence="1">
    <location>
        <begin position="36"/>
        <end position="55"/>
    </location>
</feature>
<dbReference type="PANTHER" id="PTHR11360">
    <property type="entry name" value="MONOCARBOXYLATE TRANSPORTER"/>
    <property type="match status" value="1"/>
</dbReference>
<keyword evidence="1" id="KW-0812">Transmembrane</keyword>
<feature type="transmembrane region" description="Helical" evidence="1">
    <location>
        <begin position="12"/>
        <end position="30"/>
    </location>
</feature>
<sequence>FVLKRFSYRQVGVIGSFLYFAGSFGVVFATDLHHIILAYSIIQGIGVGLIMPSALSAVNSYFEKKNALMNSVAQAFLTCVNIFFPLFTRILLDEYGFRGTQAIFAAISLHALLGSILLRPVSMHMKKVEIVTPKDFSYDEVSNISAREVSYRPAEGEQLLYKVVDLKESGASSLQSNKLSKSLTSVTSFGSMVFAIGTKKKNNRGCLFSICEILDMDLLKDIFYLNMAFGLAICTMSEMNFMAILPLFLFDIGFSKRDVTVVMTVYFASDLVMRVIFVIVAAFFQFSCRKVFLCNAILTFLIRLAFSAYDSFWWITTSTAILGFSRCLIQTPMPIVIAEVYSDKFASALSFYMVVTGVTSITLGAVMGIVRTKTQSSTMVFHVLTVCFLFCIVPWTIEMIYKKFKRRNVRKERIIGLGTGLLLPSALSAVNVYFDRKKSLAMAIGQTVMALVNIVYPGFTRILLENYGFRGTQTIFTAISLHIILGALLLHPVKWHLKRRLMDDAEVSLSDSTCSNNENSAKYSPVPSEVDAQQLLEDKALIILPDQNKLSKSLTSLASTTLYLSQIQNEERSSKTSSMDFIILKDGCYWNLVLGLAISVISETNFMAILPISFFNMGFTKNEVTLMMTIFFTSDLVTRVIFSLITAFCVFSIRQLFLINVLITVILRIVFVADHSFWFLVVLTALMGSSRCLIQVPVPMVIAEIYARKFTSAYSLYMVFNGVLSVIIGALIGIMKYQTGSHAVVLHSLTAILFLCAIPWTIQMIHNYWKSKRTFSR</sequence>
<dbReference type="GO" id="GO:0008028">
    <property type="term" value="F:monocarboxylic acid transmembrane transporter activity"/>
    <property type="evidence" value="ECO:0007669"/>
    <property type="project" value="TreeGrafter"/>
</dbReference>
<evidence type="ECO:0000313" key="3">
    <source>
        <dbReference type="RefSeq" id="XP_025831347.1"/>
    </source>
</evidence>
<name>A0A7F5R5J0_AGRPL</name>
<organism evidence="2 3">
    <name type="scientific">Agrilus planipennis</name>
    <name type="common">Emerald ash borer</name>
    <name type="synonym">Agrilus marcopoli</name>
    <dbReference type="NCBI Taxonomy" id="224129"/>
    <lineage>
        <taxon>Eukaryota</taxon>
        <taxon>Metazoa</taxon>
        <taxon>Ecdysozoa</taxon>
        <taxon>Arthropoda</taxon>
        <taxon>Hexapoda</taxon>
        <taxon>Insecta</taxon>
        <taxon>Pterygota</taxon>
        <taxon>Neoptera</taxon>
        <taxon>Endopterygota</taxon>
        <taxon>Coleoptera</taxon>
        <taxon>Polyphaga</taxon>
        <taxon>Elateriformia</taxon>
        <taxon>Buprestoidea</taxon>
        <taxon>Buprestidae</taxon>
        <taxon>Agrilinae</taxon>
        <taxon>Agrilus</taxon>
    </lineage>
</organism>
<feature type="transmembrane region" description="Helical" evidence="1">
    <location>
        <begin position="589"/>
        <end position="619"/>
    </location>
</feature>
<dbReference type="Proteomes" id="UP000192223">
    <property type="component" value="Unplaced"/>
</dbReference>
<protein>
    <submittedName>
        <fullName evidence="3">Uncharacterized protein LOC108741339</fullName>
    </submittedName>
</protein>
<dbReference type="KEGG" id="apln:108741339"/>
<dbReference type="Pfam" id="PF07690">
    <property type="entry name" value="MFS_1"/>
    <property type="match status" value="3"/>
</dbReference>
<dbReference type="GeneID" id="108741339"/>
<dbReference type="PANTHER" id="PTHR11360:SF309">
    <property type="entry name" value="MONOCARBOXYLATE TRANSPORTER 7-LIKE PROTEIN"/>
    <property type="match status" value="1"/>
</dbReference>
<evidence type="ECO:0000313" key="2">
    <source>
        <dbReference type="Proteomes" id="UP000192223"/>
    </source>
</evidence>
<dbReference type="Gene3D" id="1.20.1250.20">
    <property type="entry name" value="MFS general substrate transporter like domains"/>
    <property type="match status" value="2"/>
</dbReference>
<feature type="transmembrane region" description="Helical" evidence="1">
    <location>
        <begin position="291"/>
        <end position="306"/>
    </location>
</feature>
<feature type="transmembrane region" description="Helical" evidence="1">
    <location>
        <begin position="261"/>
        <end position="284"/>
    </location>
</feature>
<proteinExistence type="predicted"/>
<feature type="transmembrane region" description="Helical" evidence="1">
    <location>
        <begin position="741"/>
        <end position="762"/>
    </location>
</feature>
<reference evidence="3" key="1">
    <citation type="submission" date="2025-08" db="UniProtKB">
        <authorList>
            <consortium name="RefSeq"/>
        </authorList>
    </citation>
    <scope>IDENTIFICATION</scope>
    <source>
        <tissue evidence="3">Entire body</tissue>
    </source>
</reference>
<dbReference type="RefSeq" id="XP_025831347.1">
    <property type="nucleotide sequence ID" value="XM_025975562.1"/>
</dbReference>
<dbReference type="InterPro" id="IPR050327">
    <property type="entry name" value="Proton-linked_MCT"/>
</dbReference>
<dbReference type="InterPro" id="IPR011701">
    <property type="entry name" value="MFS"/>
</dbReference>
<feature type="transmembrane region" description="Helical" evidence="1">
    <location>
        <begin position="677"/>
        <end position="702"/>
    </location>
</feature>
<dbReference type="AlphaFoldDB" id="A0A7F5R5J0"/>
<feature type="transmembrane region" description="Helical" evidence="1">
    <location>
        <begin position="349"/>
        <end position="369"/>
    </location>
</feature>
<evidence type="ECO:0000256" key="1">
    <source>
        <dbReference type="SAM" id="Phobius"/>
    </source>
</evidence>
<keyword evidence="1" id="KW-0472">Membrane</keyword>
<feature type="transmembrane region" description="Helical" evidence="1">
    <location>
        <begin position="475"/>
        <end position="493"/>
    </location>
</feature>
<feature type="non-terminal residue" evidence="3">
    <location>
        <position position="1"/>
    </location>
</feature>
<feature type="transmembrane region" description="Helical" evidence="1">
    <location>
        <begin position="99"/>
        <end position="118"/>
    </location>
</feature>
<dbReference type="InterPro" id="IPR036259">
    <property type="entry name" value="MFS_trans_sf"/>
</dbReference>
<feature type="transmembrane region" description="Helical" evidence="1">
    <location>
        <begin position="440"/>
        <end position="463"/>
    </location>
</feature>
<keyword evidence="1" id="KW-1133">Transmembrane helix</keyword>
<feature type="transmembrane region" description="Helical" evidence="1">
    <location>
        <begin position="223"/>
        <end position="249"/>
    </location>
</feature>
<dbReference type="InParanoid" id="A0A7F5R5J0"/>
<feature type="transmembrane region" description="Helical" evidence="1">
    <location>
        <begin position="381"/>
        <end position="401"/>
    </location>
</feature>
<feature type="transmembrane region" description="Helical" evidence="1">
    <location>
        <begin position="413"/>
        <end position="434"/>
    </location>
</feature>